<evidence type="ECO:0000313" key="1">
    <source>
        <dbReference type="EMBL" id="CAS01142.1"/>
    </source>
</evidence>
<dbReference type="KEGG" id="cbr:CBG_26709"/>
<dbReference type="HOGENOM" id="CLU_1662364_0_0_1"/>
<dbReference type="EMBL" id="HE601038">
    <property type="protein sequence ID" value="CAS01142.1"/>
    <property type="molecule type" value="Genomic_DNA"/>
</dbReference>
<name>B6IE78_CAEBR</name>
<evidence type="ECO:0000313" key="3">
    <source>
        <dbReference type="WormBase" id="CBG26709"/>
    </source>
</evidence>
<proteinExistence type="predicted"/>
<dbReference type="Proteomes" id="UP000008549">
    <property type="component" value="Unassembled WGS sequence"/>
</dbReference>
<dbReference type="CTD" id="68918180"/>
<organism evidence="1 2">
    <name type="scientific">Caenorhabditis briggsae</name>
    <dbReference type="NCBI Taxonomy" id="6238"/>
    <lineage>
        <taxon>Eukaryota</taxon>
        <taxon>Metazoa</taxon>
        <taxon>Ecdysozoa</taxon>
        <taxon>Nematoda</taxon>
        <taxon>Chromadorea</taxon>
        <taxon>Rhabditida</taxon>
        <taxon>Rhabditina</taxon>
        <taxon>Rhabditomorpha</taxon>
        <taxon>Rhabditoidea</taxon>
        <taxon>Rhabditidae</taxon>
        <taxon>Peloderinae</taxon>
        <taxon>Caenorhabditis</taxon>
    </lineage>
</organism>
<dbReference type="WormBase" id="CBG26709">
    <property type="protein sequence ID" value="CBP45517"/>
    <property type="gene ID" value="WBGene00088123"/>
</dbReference>
<protein>
    <submittedName>
        <fullName evidence="1">Protein CBG26709</fullName>
    </submittedName>
</protein>
<dbReference type="AlphaFoldDB" id="B6IE78"/>
<dbReference type="RefSeq" id="XP_045100699.1">
    <property type="nucleotide sequence ID" value="XM_045240853.1"/>
</dbReference>
<evidence type="ECO:0000313" key="2">
    <source>
        <dbReference type="Proteomes" id="UP000008549"/>
    </source>
</evidence>
<accession>B6IE78</accession>
<sequence length="159" mass="18397">MCSNVLDEVPQVKLGVFWECRVCFNLTPMWKNFDPSLPLKVEIPAPSLETCPILKSLIMESPPATPQSDIQNCPKLKKMLMAPKKGFEIQNFRNASYTVKTEQLVYKNNSNQFKQNAKIEIFEPNSQICSPNWNFSDYHSNSLNYSNFHQYPELKPNFD</sequence>
<dbReference type="GeneID" id="68918180"/>
<keyword evidence="2" id="KW-1185">Reference proteome</keyword>
<reference evidence="1 2" key="1">
    <citation type="journal article" date="2003" name="PLoS Biol.">
        <title>The genome sequence of Caenorhabditis briggsae: a platform for comparative genomics.</title>
        <authorList>
            <person name="Stein L.D."/>
            <person name="Bao Z."/>
            <person name="Blasiar D."/>
            <person name="Blumenthal T."/>
            <person name="Brent M.R."/>
            <person name="Chen N."/>
            <person name="Chinwalla A."/>
            <person name="Clarke L."/>
            <person name="Clee C."/>
            <person name="Coghlan A."/>
            <person name="Coulson A."/>
            <person name="D'Eustachio P."/>
            <person name="Fitch D.H."/>
            <person name="Fulton L.A."/>
            <person name="Fulton R.E."/>
            <person name="Griffiths-Jones S."/>
            <person name="Harris T.W."/>
            <person name="Hillier L.W."/>
            <person name="Kamath R."/>
            <person name="Kuwabara P.E."/>
            <person name="Mardis E.R."/>
            <person name="Marra M.A."/>
            <person name="Miner T.L."/>
            <person name="Minx P."/>
            <person name="Mullikin J.C."/>
            <person name="Plumb R.W."/>
            <person name="Rogers J."/>
            <person name="Schein J.E."/>
            <person name="Sohrmann M."/>
            <person name="Spieth J."/>
            <person name="Stajich J.E."/>
            <person name="Wei C."/>
            <person name="Willey D."/>
            <person name="Wilson R.K."/>
            <person name="Durbin R."/>
            <person name="Waterston R.H."/>
        </authorList>
    </citation>
    <scope>NUCLEOTIDE SEQUENCE [LARGE SCALE GENOMIC DNA]</scope>
    <source>
        <strain evidence="1 2">AF16</strain>
    </source>
</reference>
<gene>
    <name evidence="1 3" type="ORF">CBG26709</name>
    <name evidence="1" type="ORF">CBG_26709</name>
</gene>
<reference evidence="1 2" key="2">
    <citation type="journal article" date="2011" name="PLoS Genet.">
        <title>Caenorhabditis briggsae recombinant inbred line genotypes reveal inter-strain incompatibility and the evolution of recombination.</title>
        <authorList>
            <person name="Ross J.A."/>
            <person name="Koboldt D.C."/>
            <person name="Staisch J.E."/>
            <person name="Chamberlin H.M."/>
            <person name="Gupta B.P."/>
            <person name="Miller R.D."/>
            <person name="Baird S.E."/>
            <person name="Haag E.S."/>
        </authorList>
    </citation>
    <scope>NUCLEOTIDE SEQUENCE [LARGE SCALE GENOMIC DNA]</scope>
    <source>
        <strain evidence="1 2">AF16</strain>
    </source>
</reference>